<dbReference type="AlphaFoldDB" id="A0A8K0HI97"/>
<keyword evidence="2" id="KW-0732">Signal</keyword>
<accession>A0A8K0HI97</accession>
<feature type="chain" id="PRO_5035428727" evidence="2">
    <location>
        <begin position="17"/>
        <end position="131"/>
    </location>
</feature>
<dbReference type="EMBL" id="VOIH02000003">
    <property type="protein sequence ID" value="KAF3452219.1"/>
    <property type="molecule type" value="Genomic_DNA"/>
</dbReference>
<evidence type="ECO:0000256" key="1">
    <source>
        <dbReference type="SAM" id="MobiDB-lite"/>
    </source>
</evidence>
<evidence type="ECO:0000313" key="3">
    <source>
        <dbReference type="EMBL" id="KAF3452219.1"/>
    </source>
</evidence>
<sequence>MLVCSCLALLVPSIVRRKCKEGAIYSITRTRTQELISISIHFSRSICLFPLRPGFRPSYPLPAKANSSHSESNASLFLVSSPAPTTEVSLRDSDVAAAGMQTIEDGPRGEELEPDNNPQAPVLQQPESLAI</sequence>
<dbReference type="Proteomes" id="UP000796880">
    <property type="component" value="Unassembled WGS sequence"/>
</dbReference>
<name>A0A8K0HI97_9ROSA</name>
<gene>
    <name evidence="3" type="ORF">FNV43_RR08317</name>
</gene>
<evidence type="ECO:0000256" key="2">
    <source>
        <dbReference type="SAM" id="SignalP"/>
    </source>
</evidence>
<organism evidence="3 4">
    <name type="scientific">Rhamnella rubrinervis</name>
    <dbReference type="NCBI Taxonomy" id="2594499"/>
    <lineage>
        <taxon>Eukaryota</taxon>
        <taxon>Viridiplantae</taxon>
        <taxon>Streptophyta</taxon>
        <taxon>Embryophyta</taxon>
        <taxon>Tracheophyta</taxon>
        <taxon>Spermatophyta</taxon>
        <taxon>Magnoliopsida</taxon>
        <taxon>eudicotyledons</taxon>
        <taxon>Gunneridae</taxon>
        <taxon>Pentapetalae</taxon>
        <taxon>rosids</taxon>
        <taxon>fabids</taxon>
        <taxon>Rosales</taxon>
        <taxon>Rhamnaceae</taxon>
        <taxon>rhamnoid group</taxon>
        <taxon>Rhamneae</taxon>
        <taxon>Rhamnella</taxon>
    </lineage>
</organism>
<dbReference type="OrthoDB" id="1749388at2759"/>
<proteinExistence type="predicted"/>
<protein>
    <submittedName>
        <fullName evidence="3">Uncharacterized protein</fullName>
    </submittedName>
</protein>
<evidence type="ECO:0000313" key="4">
    <source>
        <dbReference type="Proteomes" id="UP000796880"/>
    </source>
</evidence>
<keyword evidence="4" id="KW-1185">Reference proteome</keyword>
<comment type="caution">
    <text evidence="3">The sequence shown here is derived from an EMBL/GenBank/DDBJ whole genome shotgun (WGS) entry which is preliminary data.</text>
</comment>
<feature type="signal peptide" evidence="2">
    <location>
        <begin position="1"/>
        <end position="16"/>
    </location>
</feature>
<reference evidence="3" key="1">
    <citation type="submission" date="2020-03" db="EMBL/GenBank/DDBJ databases">
        <title>A high-quality chromosome-level genome assembly of a woody plant with both climbing and erect habits, Rhamnella rubrinervis.</title>
        <authorList>
            <person name="Lu Z."/>
            <person name="Yang Y."/>
            <person name="Zhu X."/>
            <person name="Sun Y."/>
        </authorList>
    </citation>
    <scope>NUCLEOTIDE SEQUENCE</scope>
    <source>
        <strain evidence="3">BYM</strain>
        <tissue evidence="3">Leaf</tissue>
    </source>
</reference>
<feature type="region of interest" description="Disordered" evidence="1">
    <location>
        <begin position="88"/>
        <end position="131"/>
    </location>
</feature>